<dbReference type="CDD" id="cd18746">
    <property type="entry name" value="PIN_VapC4-5_FitB-like"/>
    <property type="match status" value="1"/>
</dbReference>
<evidence type="ECO:0000256" key="1">
    <source>
        <dbReference type="ARBA" id="ARBA00001946"/>
    </source>
</evidence>
<evidence type="ECO:0000256" key="2">
    <source>
        <dbReference type="ARBA" id="ARBA00022649"/>
    </source>
</evidence>
<sequence length="142" mass="15555">MMYVLDTNVLSELRKVRLGKADANVTAWTESVDAADLFVSAITIMELELGVLSIESKDVSQGALLRVWLEQHVLPEFSGRTLPIDTVVTQRCARLHVTDKRGERDALIAATALVHGMAVVTRNVADFQPTGVTLVNPWQSSP</sequence>
<evidence type="ECO:0000256" key="6">
    <source>
        <dbReference type="ARBA" id="ARBA00022842"/>
    </source>
</evidence>
<evidence type="ECO:0000256" key="5">
    <source>
        <dbReference type="ARBA" id="ARBA00022801"/>
    </source>
</evidence>
<dbReference type="STRING" id="1770053.SAMN05216551_10498"/>
<dbReference type="InterPro" id="IPR029060">
    <property type="entry name" value="PIN-like_dom_sf"/>
</dbReference>
<dbReference type="Pfam" id="PF01850">
    <property type="entry name" value="PIN"/>
    <property type="match status" value="1"/>
</dbReference>
<dbReference type="InterPro" id="IPR050556">
    <property type="entry name" value="Type_II_TA_system_RNase"/>
</dbReference>
<comment type="cofactor">
    <cofactor evidence="1">
        <name>Mg(2+)</name>
        <dbReference type="ChEBI" id="CHEBI:18420"/>
    </cofactor>
</comment>
<dbReference type="SUPFAM" id="SSF88723">
    <property type="entry name" value="PIN domain-like"/>
    <property type="match status" value="1"/>
</dbReference>
<dbReference type="GO" id="GO:0046872">
    <property type="term" value="F:metal ion binding"/>
    <property type="evidence" value="ECO:0007669"/>
    <property type="project" value="UniProtKB-KW"/>
</dbReference>
<dbReference type="Gene3D" id="3.40.50.1010">
    <property type="entry name" value="5'-nuclease"/>
    <property type="match status" value="1"/>
</dbReference>
<keyword evidence="2" id="KW-1277">Toxin-antitoxin system</keyword>
<dbReference type="AlphaFoldDB" id="A0A1H2PP32"/>
<keyword evidence="10" id="KW-1185">Reference proteome</keyword>
<gene>
    <name evidence="9" type="ORF">SAMN05216551_10498</name>
</gene>
<dbReference type="RefSeq" id="WP_211435316.1">
    <property type="nucleotide sequence ID" value="NZ_FNLO01000004.1"/>
</dbReference>
<evidence type="ECO:0000313" key="10">
    <source>
        <dbReference type="Proteomes" id="UP000243719"/>
    </source>
</evidence>
<feature type="domain" description="PIN" evidence="8">
    <location>
        <begin position="3"/>
        <end position="123"/>
    </location>
</feature>
<organism evidence="9 10">
    <name type="scientific">Chitinasiproducens palmae</name>
    <dbReference type="NCBI Taxonomy" id="1770053"/>
    <lineage>
        <taxon>Bacteria</taxon>
        <taxon>Pseudomonadati</taxon>
        <taxon>Pseudomonadota</taxon>
        <taxon>Betaproteobacteria</taxon>
        <taxon>Burkholderiales</taxon>
        <taxon>Burkholderiaceae</taxon>
        <taxon>Chitinasiproducens</taxon>
    </lineage>
</organism>
<dbReference type="Proteomes" id="UP000243719">
    <property type="component" value="Unassembled WGS sequence"/>
</dbReference>
<keyword evidence="5" id="KW-0378">Hydrolase</keyword>
<dbReference type="GO" id="GO:0016787">
    <property type="term" value="F:hydrolase activity"/>
    <property type="evidence" value="ECO:0007669"/>
    <property type="project" value="UniProtKB-KW"/>
</dbReference>
<evidence type="ECO:0000256" key="3">
    <source>
        <dbReference type="ARBA" id="ARBA00022722"/>
    </source>
</evidence>
<dbReference type="InterPro" id="IPR002716">
    <property type="entry name" value="PIN_dom"/>
</dbReference>
<dbReference type="EMBL" id="FNLO01000004">
    <property type="protein sequence ID" value="SDV48029.1"/>
    <property type="molecule type" value="Genomic_DNA"/>
</dbReference>
<dbReference type="PANTHER" id="PTHR33653:SF1">
    <property type="entry name" value="RIBONUCLEASE VAPC2"/>
    <property type="match status" value="1"/>
</dbReference>
<proteinExistence type="inferred from homology"/>
<name>A0A1H2PP32_9BURK</name>
<evidence type="ECO:0000256" key="4">
    <source>
        <dbReference type="ARBA" id="ARBA00022723"/>
    </source>
</evidence>
<evidence type="ECO:0000256" key="7">
    <source>
        <dbReference type="ARBA" id="ARBA00038093"/>
    </source>
</evidence>
<dbReference type="GO" id="GO:0004518">
    <property type="term" value="F:nuclease activity"/>
    <property type="evidence" value="ECO:0007669"/>
    <property type="project" value="UniProtKB-KW"/>
</dbReference>
<accession>A0A1H2PP32</accession>
<keyword evidence="6" id="KW-0460">Magnesium</keyword>
<keyword evidence="3" id="KW-0540">Nuclease</keyword>
<evidence type="ECO:0000259" key="8">
    <source>
        <dbReference type="Pfam" id="PF01850"/>
    </source>
</evidence>
<reference evidence="10" key="1">
    <citation type="submission" date="2016-09" db="EMBL/GenBank/DDBJ databases">
        <authorList>
            <person name="Varghese N."/>
            <person name="Submissions S."/>
        </authorList>
    </citation>
    <scope>NUCLEOTIDE SEQUENCE [LARGE SCALE GENOMIC DNA]</scope>
    <source>
        <strain evidence="10">JS23</strain>
    </source>
</reference>
<evidence type="ECO:0000313" key="9">
    <source>
        <dbReference type="EMBL" id="SDV48029.1"/>
    </source>
</evidence>
<dbReference type="PANTHER" id="PTHR33653">
    <property type="entry name" value="RIBONUCLEASE VAPC2"/>
    <property type="match status" value="1"/>
</dbReference>
<comment type="similarity">
    <text evidence="7">Belongs to the PINc/VapC protein family.</text>
</comment>
<protein>
    <recommendedName>
        <fullName evidence="8">PIN domain-containing protein</fullName>
    </recommendedName>
</protein>
<keyword evidence="4" id="KW-0479">Metal-binding</keyword>